<evidence type="ECO:0000256" key="1">
    <source>
        <dbReference type="SAM" id="Phobius"/>
    </source>
</evidence>
<dbReference type="RefSeq" id="WP_230224079.1">
    <property type="nucleotide sequence ID" value="NZ_JAJKFT010000010.1"/>
</dbReference>
<evidence type="ECO:0000313" key="3">
    <source>
        <dbReference type="Proteomes" id="UP001139103"/>
    </source>
</evidence>
<keyword evidence="3" id="KW-1185">Reference proteome</keyword>
<reference evidence="2" key="1">
    <citation type="submission" date="2021-11" db="EMBL/GenBank/DDBJ databases">
        <title>Genome sequence.</title>
        <authorList>
            <person name="Sun Q."/>
        </authorList>
    </citation>
    <scope>NUCLEOTIDE SEQUENCE</scope>
    <source>
        <strain evidence="2">JC732</strain>
    </source>
</reference>
<protein>
    <submittedName>
        <fullName evidence="2">Uncharacterized protein</fullName>
    </submittedName>
</protein>
<accession>A0A9X1SHW4</accession>
<keyword evidence="1" id="KW-0472">Membrane</keyword>
<keyword evidence="1" id="KW-1133">Transmembrane helix</keyword>
<dbReference type="AlphaFoldDB" id="A0A9X1SHW4"/>
<dbReference type="Proteomes" id="UP001139103">
    <property type="component" value="Unassembled WGS sequence"/>
</dbReference>
<keyword evidence="1" id="KW-0812">Transmembrane</keyword>
<proteinExistence type="predicted"/>
<gene>
    <name evidence="2" type="ORF">LOC68_25035</name>
</gene>
<comment type="caution">
    <text evidence="2">The sequence shown here is derived from an EMBL/GenBank/DDBJ whole genome shotgun (WGS) entry which is preliminary data.</text>
</comment>
<evidence type="ECO:0000313" key="2">
    <source>
        <dbReference type="EMBL" id="MCC9631675.1"/>
    </source>
</evidence>
<sequence>MVILQRILKLALVVAFVIGVVMFGLAKREQASIKAEYDRLTATFGEMPPGSPDRFQILRVPTDEPWHLAWRIQHPQNVPLRIENYIAFGGGSCGSGSSISSASGQESLIRFRVDFDQQQMRCFLKHPFGGSTCGSGSDVEAEAFRKYWDELKIETISSTSPESFAQEKVIDLIRITAPEKFSDGSTPRCGKDGLCLLIRIGTQAAFDEEAAKAKEKQ</sequence>
<organism evidence="2 3">
    <name type="scientific">Blastopirellula sediminis</name>
    <dbReference type="NCBI Taxonomy" id="2894196"/>
    <lineage>
        <taxon>Bacteria</taxon>
        <taxon>Pseudomonadati</taxon>
        <taxon>Planctomycetota</taxon>
        <taxon>Planctomycetia</taxon>
        <taxon>Pirellulales</taxon>
        <taxon>Pirellulaceae</taxon>
        <taxon>Blastopirellula</taxon>
    </lineage>
</organism>
<dbReference type="EMBL" id="JAJKFT010000010">
    <property type="protein sequence ID" value="MCC9631675.1"/>
    <property type="molecule type" value="Genomic_DNA"/>
</dbReference>
<feature type="transmembrane region" description="Helical" evidence="1">
    <location>
        <begin position="7"/>
        <end position="26"/>
    </location>
</feature>
<name>A0A9X1SHW4_9BACT</name>